<evidence type="ECO:0000259" key="2">
    <source>
        <dbReference type="PROSITE" id="PS50041"/>
    </source>
</evidence>
<comment type="caution">
    <text evidence="3">The sequence shown here is derived from an EMBL/GenBank/DDBJ whole genome shotgun (WGS) entry which is preliminary data.</text>
</comment>
<keyword evidence="1" id="KW-0732">Signal</keyword>
<dbReference type="InterPro" id="IPR016186">
    <property type="entry name" value="C-type_lectin-like/link_sf"/>
</dbReference>
<evidence type="ECO:0000313" key="3">
    <source>
        <dbReference type="EMBL" id="KAK8396519.1"/>
    </source>
</evidence>
<accession>A0AAW0UAB6</accession>
<keyword evidence="4" id="KW-1185">Reference proteome</keyword>
<dbReference type="CDD" id="cd00037">
    <property type="entry name" value="CLECT"/>
    <property type="match status" value="1"/>
</dbReference>
<gene>
    <name evidence="3" type="ORF">O3P69_005519</name>
</gene>
<protein>
    <recommendedName>
        <fullName evidence="2">C-type lectin domain-containing protein</fullName>
    </recommendedName>
</protein>
<dbReference type="InterPro" id="IPR001304">
    <property type="entry name" value="C-type_lectin-like"/>
</dbReference>
<evidence type="ECO:0000313" key="4">
    <source>
        <dbReference type="Proteomes" id="UP001487740"/>
    </source>
</evidence>
<evidence type="ECO:0000256" key="1">
    <source>
        <dbReference type="SAM" id="SignalP"/>
    </source>
</evidence>
<feature type="domain" description="C-type lectin" evidence="2">
    <location>
        <begin position="33"/>
        <end position="131"/>
    </location>
</feature>
<reference evidence="3 4" key="1">
    <citation type="submission" date="2023-03" db="EMBL/GenBank/DDBJ databases">
        <title>High-quality genome of Scylla paramamosain provides insights in environmental adaptation.</title>
        <authorList>
            <person name="Zhang L."/>
        </authorList>
    </citation>
    <scope>NUCLEOTIDE SEQUENCE [LARGE SCALE GENOMIC DNA]</scope>
    <source>
        <strain evidence="3">LZ_2023a</strain>
        <tissue evidence="3">Muscle</tissue>
    </source>
</reference>
<feature type="chain" id="PRO_5043497436" description="C-type lectin domain-containing protein" evidence="1">
    <location>
        <begin position="25"/>
        <end position="165"/>
    </location>
</feature>
<dbReference type="SMART" id="SM00034">
    <property type="entry name" value="CLECT"/>
    <property type="match status" value="1"/>
</dbReference>
<dbReference type="EMBL" id="JARAKH010000016">
    <property type="protein sequence ID" value="KAK8396519.1"/>
    <property type="molecule type" value="Genomic_DNA"/>
</dbReference>
<dbReference type="PROSITE" id="PS50041">
    <property type="entry name" value="C_TYPE_LECTIN_2"/>
    <property type="match status" value="1"/>
</dbReference>
<dbReference type="Proteomes" id="UP001487740">
    <property type="component" value="Unassembled WGS sequence"/>
</dbReference>
<dbReference type="Gene3D" id="3.10.100.10">
    <property type="entry name" value="Mannose-Binding Protein A, subunit A"/>
    <property type="match status" value="1"/>
</dbReference>
<name>A0AAW0UAB6_SCYPA</name>
<sequence length="165" mass="18448">MERRSVLLLAAVVVVVALADSVAASCPSEQLLPYGACVKLINRVLTGDNRKNWEESNEICKTEGGQLISLDTPTKIEQFTAHVYGLGGDWSHYTHWVGARKTESGWRWLNGAELSLESNMWYPTNPEDNASATYAILAPYRDHQRFYLFSRKATDLSPVIACEIN</sequence>
<organism evidence="3 4">
    <name type="scientific">Scylla paramamosain</name>
    <name type="common">Mud crab</name>
    <dbReference type="NCBI Taxonomy" id="85552"/>
    <lineage>
        <taxon>Eukaryota</taxon>
        <taxon>Metazoa</taxon>
        <taxon>Ecdysozoa</taxon>
        <taxon>Arthropoda</taxon>
        <taxon>Crustacea</taxon>
        <taxon>Multicrustacea</taxon>
        <taxon>Malacostraca</taxon>
        <taxon>Eumalacostraca</taxon>
        <taxon>Eucarida</taxon>
        <taxon>Decapoda</taxon>
        <taxon>Pleocyemata</taxon>
        <taxon>Brachyura</taxon>
        <taxon>Eubrachyura</taxon>
        <taxon>Portunoidea</taxon>
        <taxon>Portunidae</taxon>
        <taxon>Portuninae</taxon>
        <taxon>Scylla</taxon>
    </lineage>
</organism>
<dbReference type="SUPFAM" id="SSF56436">
    <property type="entry name" value="C-type lectin-like"/>
    <property type="match status" value="1"/>
</dbReference>
<feature type="signal peptide" evidence="1">
    <location>
        <begin position="1"/>
        <end position="24"/>
    </location>
</feature>
<dbReference type="InterPro" id="IPR016187">
    <property type="entry name" value="CTDL_fold"/>
</dbReference>
<proteinExistence type="predicted"/>
<dbReference type="AlphaFoldDB" id="A0AAW0UAB6"/>
<dbReference type="Pfam" id="PF00059">
    <property type="entry name" value="Lectin_C"/>
    <property type="match status" value="1"/>
</dbReference>